<evidence type="ECO:0000313" key="2">
    <source>
        <dbReference type="EMBL" id="THU96650.1"/>
    </source>
</evidence>
<gene>
    <name evidence="2" type="ORF">K435DRAFT_664095</name>
</gene>
<dbReference type="EMBL" id="ML179172">
    <property type="protein sequence ID" value="THU96650.1"/>
    <property type="molecule type" value="Genomic_DNA"/>
</dbReference>
<evidence type="ECO:0000313" key="3">
    <source>
        <dbReference type="Proteomes" id="UP000297245"/>
    </source>
</evidence>
<keyword evidence="3" id="KW-1185">Reference proteome</keyword>
<reference evidence="2 3" key="1">
    <citation type="journal article" date="2019" name="Nat. Ecol. Evol.">
        <title>Megaphylogeny resolves global patterns of mushroom evolution.</title>
        <authorList>
            <person name="Varga T."/>
            <person name="Krizsan K."/>
            <person name="Foldi C."/>
            <person name="Dima B."/>
            <person name="Sanchez-Garcia M."/>
            <person name="Sanchez-Ramirez S."/>
            <person name="Szollosi G.J."/>
            <person name="Szarkandi J.G."/>
            <person name="Papp V."/>
            <person name="Albert L."/>
            <person name="Andreopoulos W."/>
            <person name="Angelini C."/>
            <person name="Antonin V."/>
            <person name="Barry K.W."/>
            <person name="Bougher N.L."/>
            <person name="Buchanan P."/>
            <person name="Buyck B."/>
            <person name="Bense V."/>
            <person name="Catcheside P."/>
            <person name="Chovatia M."/>
            <person name="Cooper J."/>
            <person name="Damon W."/>
            <person name="Desjardin D."/>
            <person name="Finy P."/>
            <person name="Geml J."/>
            <person name="Haridas S."/>
            <person name="Hughes K."/>
            <person name="Justo A."/>
            <person name="Karasinski D."/>
            <person name="Kautmanova I."/>
            <person name="Kiss B."/>
            <person name="Kocsube S."/>
            <person name="Kotiranta H."/>
            <person name="LaButti K.M."/>
            <person name="Lechner B.E."/>
            <person name="Liimatainen K."/>
            <person name="Lipzen A."/>
            <person name="Lukacs Z."/>
            <person name="Mihaltcheva S."/>
            <person name="Morgado L.N."/>
            <person name="Niskanen T."/>
            <person name="Noordeloos M.E."/>
            <person name="Ohm R.A."/>
            <person name="Ortiz-Santana B."/>
            <person name="Ovrebo C."/>
            <person name="Racz N."/>
            <person name="Riley R."/>
            <person name="Savchenko A."/>
            <person name="Shiryaev A."/>
            <person name="Soop K."/>
            <person name="Spirin V."/>
            <person name="Szebenyi C."/>
            <person name="Tomsovsky M."/>
            <person name="Tulloss R.E."/>
            <person name="Uehling J."/>
            <person name="Grigoriev I.V."/>
            <person name="Vagvolgyi C."/>
            <person name="Papp T."/>
            <person name="Martin F.M."/>
            <person name="Miettinen O."/>
            <person name="Hibbett D.S."/>
            <person name="Nagy L.G."/>
        </authorList>
    </citation>
    <scope>NUCLEOTIDE SEQUENCE [LARGE SCALE GENOMIC DNA]</scope>
    <source>
        <strain evidence="2 3">CBS 962.96</strain>
    </source>
</reference>
<feature type="coiled-coil region" evidence="1">
    <location>
        <begin position="37"/>
        <end position="71"/>
    </location>
</feature>
<dbReference type="Proteomes" id="UP000297245">
    <property type="component" value="Unassembled WGS sequence"/>
</dbReference>
<dbReference type="AlphaFoldDB" id="A0A4S8M3S7"/>
<name>A0A4S8M3S7_DENBC</name>
<organism evidence="2 3">
    <name type="scientific">Dendrothele bispora (strain CBS 962.96)</name>
    <dbReference type="NCBI Taxonomy" id="1314807"/>
    <lineage>
        <taxon>Eukaryota</taxon>
        <taxon>Fungi</taxon>
        <taxon>Dikarya</taxon>
        <taxon>Basidiomycota</taxon>
        <taxon>Agaricomycotina</taxon>
        <taxon>Agaricomycetes</taxon>
        <taxon>Agaricomycetidae</taxon>
        <taxon>Agaricales</taxon>
        <taxon>Agaricales incertae sedis</taxon>
        <taxon>Dendrothele</taxon>
    </lineage>
</organism>
<feature type="non-terminal residue" evidence="2">
    <location>
        <position position="216"/>
    </location>
</feature>
<proteinExistence type="predicted"/>
<evidence type="ECO:0000256" key="1">
    <source>
        <dbReference type="SAM" id="Coils"/>
    </source>
</evidence>
<keyword evidence="1" id="KW-0175">Coiled coil</keyword>
<accession>A0A4S8M3S7</accession>
<dbReference type="SUPFAM" id="SSF81383">
    <property type="entry name" value="F-box domain"/>
    <property type="match status" value="1"/>
</dbReference>
<sequence length="216" mass="25244">MTQCSQCGTPKFQPRVSINSDEILQQLRSSFVGFRDQARINSLLQDAEKDLDDYDTEIARLETAISVLKHKRACLEGHIPKFRSLLSPIRRLPPELLSLIFLWRIRCNWRGSIFNFIERGTELPPVVLSQVCSGWRQLAWSTPFLWSDLQIMLGYPKYLYEEFVDLIQPLIHLYFERSSQVPLDLFLSFDIPFTEDDNFEPIFKAIASTSPRWRSL</sequence>
<dbReference type="OrthoDB" id="2868512at2759"/>
<protein>
    <submittedName>
        <fullName evidence="2">Uncharacterized protein</fullName>
    </submittedName>
</protein>
<dbReference type="InterPro" id="IPR036047">
    <property type="entry name" value="F-box-like_dom_sf"/>
</dbReference>